<dbReference type="EMBL" id="JANIIK010000037">
    <property type="protein sequence ID" value="KAJ3611695.1"/>
    <property type="molecule type" value="Genomic_DNA"/>
</dbReference>
<reference evidence="3" key="1">
    <citation type="submission" date="2022-07" db="EMBL/GenBank/DDBJ databases">
        <title>Chromosome-level genome of Muraenolepis orangiensis.</title>
        <authorList>
            <person name="Kim J."/>
        </authorList>
    </citation>
    <scope>NUCLEOTIDE SEQUENCE</scope>
    <source>
        <strain evidence="3">KU_S4_2022</strain>
        <tissue evidence="3">Muscle</tissue>
    </source>
</reference>
<feature type="compositionally biased region" description="Basic and acidic residues" evidence="1">
    <location>
        <begin position="49"/>
        <end position="66"/>
    </location>
</feature>
<dbReference type="Proteomes" id="UP001148018">
    <property type="component" value="Unassembled WGS sequence"/>
</dbReference>
<feature type="region of interest" description="Disordered" evidence="1">
    <location>
        <begin position="49"/>
        <end position="95"/>
    </location>
</feature>
<feature type="chain" id="PRO_5040266094" evidence="2">
    <location>
        <begin position="21"/>
        <end position="184"/>
    </location>
</feature>
<gene>
    <name evidence="3" type="ORF">NHX12_021709</name>
</gene>
<feature type="region of interest" description="Disordered" evidence="1">
    <location>
        <begin position="148"/>
        <end position="184"/>
    </location>
</feature>
<accession>A0A9Q0IVE0</accession>
<feature type="signal peptide" evidence="2">
    <location>
        <begin position="1"/>
        <end position="20"/>
    </location>
</feature>
<keyword evidence="2" id="KW-0732">Signal</keyword>
<comment type="caution">
    <text evidence="3">The sequence shown here is derived from an EMBL/GenBank/DDBJ whole genome shotgun (WGS) entry which is preliminary data.</text>
</comment>
<evidence type="ECO:0000256" key="2">
    <source>
        <dbReference type="SAM" id="SignalP"/>
    </source>
</evidence>
<protein>
    <submittedName>
        <fullName evidence="3">Uncharacterized protein</fullName>
    </submittedName>
</protein>
<organism evidence="3 4">
    <name type="scientific">Muraenolepis orangiensis</name>
    <name type="common">Patagonian moray cod</name>
    <dbReference type="NCBI Taxonomy" id="630683"/>
    <lineage>
        <taxon>Eukaryota</taxon>
        <taxon>Metazoa</taxon>
        <taxon>Chordata</taxon>
        <taxon>Craniata</taxon>
        <taxon>Vertebrata</taxon>
        <taxon>Euteleostomi</taxon>
        <taxon>Actinopterygii</taxon>
        <taxon>Neopterygii</taxon>
        <taxon>Teleostei</taxon>
        <taxon>Neoteleostei</taxon>
        <taxon>Acanthomorphata</taxon>
        <taxon>Zeiogadaria</taxon>
        <taxon>Gadariae</taxon>
        <taxon>Gadiformes</taxon>
        <taxon>Muraenolepidoidei</taxon>
        <taxon>Muraenolepididae</taxon>
        <taxon>Muraenolepis</taxon>
    </lineage>
</organism>
<keyword evidence="4" id="KW-1185">Reference proteome</keyword>
<evidence type="ECO:0000313" key="3">
    <source>
        <dbReference type="EMBL" id="KAJ3611695.1"/>
    </source>
</evidence>
<evidence type="ECO:0000313" key="4">
    <source>
        <dbReference type="Proteomes" id="UP001148018"/>
    </source>
</evidence>
<proteinExistence type="predicted"/>
<dbReference type="OrthoDB" id="8905635at2759"/>
<name>A0A9Q0IVE0_9TELE</name>
<sequence length="184" mass="20055">MGLSVWTCVLYSLLQAGVLSQTLRCAPGTSQGCGAQGLVTNDADEQYTDHAERQRSTLHSGTERHTLRAMRRHRDPEHRRTTQHLSQSGQPGAITVRGFPNALIQAERARRHLPMAAAAVKKSKRKPRVGSFSLIINNNPSAPLQISRARRQVKTDPPKRGKSGRSGAYSVLGDPQADGQTDTA</sequence>
<evidence type="ECO:0000256" key="1">
    <source>
        <dbReference type="SAM" id="MobiDB-lite"/>
    </source>
</evidence>
<dbReference type="AlphaFoldDB" id="A0A9Q0IVE0"/>